<dbReference type="SUPFAM" id="SSF101936">
    <property type="entry name" value="DNA-binding pseudobarrel domain"/>
    <property type="match status" value="1"/>
</dbReference>
<proteinExistence type="predicted"/>
<dbReference type="SMART" id="SM01019">
    <property type="entry name" value="B3"/>
    <property type="match status" value="1"/>
</dbReference>
<protein>
    <recommendedName>
        <fullName evidence="7">TF-B3 domain-containing protein</fullName>
    </recommendedName>
</protein>
<gene>
    <name evidence="8" type="ORF">CB5_LOCUS3971</name>
</gene>
<evidence type="ECO:0000256" key="6">
    <source>
        <dbReference type="SAM" id="MobiDB-lite"/>
    </source>
</evidence>
<evidence type="ECO:0000256" key="1">
    <source>
        <dbReference type="ARBA" id="ARBA00004123"/>
    </source>
</evidence>
<reference evidence="8" key="1">
    <citation type="submission" date="2020-07" db="EMBL/GenBank/DDBJ databases">
        <authorList>
            <person name="Lin J."/>
        </authorList>
    </citation>
    <scope>NUCLEOTIDE SEQUENCE</scope>
</reference>
<dbReference type="GO" id="GO:0005634">
    <property type="term" value="C:nucleus"/>
    <property type="evidence" value="ECO:0007669"/>
    <property type="project" value="UniProtKB-SubCell"/>
</dbReference>
<name>A0A6V7NQ60_ANACO</name>
<evidence type="ECO:0000256" key="3">
    <source>
        <dbReference type="ARBA" id="ARBA00023125"/>
    </source>
</evidence>
<dbReference type="InterPro" id="IPR044800">
    <property type="entry name" value="LEC2-like"/>
</dbReference>
<dbReference type="PANTHER" id="PTHR31140:SF139">
    <property type="entry name" value="B3 DOMAIN-CONTAINING PROTEIN OS02G0455900-RELATED"/>
    <property type="match status" value="1"/>
</dbReference>
<feature type="region of interest" description="Disordered" evidence="6">
    <location>
        <begin position="1"/>
        <end position="45"/>
    </location>
</feature>
<keyword evidence="3" id="KW-0238">DNA-binding</keyword>
<dbReference type="PANTHER" id="PTHR31140">
    <property type="entry name" value="B3 DOMAIN-CONTAINING TRANSCRIPTION FACTOR ABI3"/>
    <property type="match status" value="1"/>
</dbReference>
<keyword evidence="2" id="KW-0805">Transcription regulation</keyword>
<evidence type="ECO:0000313" key="8">
    <source>
        <dbReference type="EMBL" id="CAD1820760.1"/>
    </source>
</evidence>
<evidence type="ECO:0000256" key="5">
    <source>
        <dbReference type="ARBA" id="ARBA00023242"/>
    </source>
</evidence>
<dbReference type="AlphaFoldDB" id="A0A6V7NQ60"/>
<comment type="subcellular location">
    <subcellularLocation>
        <location evidence="1">Nucleus</location>
    </subcellularLocation>
</comment>
<dbReference type="InterPro" id="IPR003340">
    <property type="entry name" value="B3_DNA-bd"/>
</dbReference>
<dbReference type="EMBL" id="LR862141">
    <property type="protein sequence ID" value="CAD1820760.1"/>
    <property type="molecule type" value="Genomic_DNA"/>
</dbReference>
<dbReference type="Gene3D" id="2.40.330.10">
    <property type="entry name" value="DNA-binding pseudobarrel domain"/>
    <property type="match status" value="1"/>
</dbReference>
<dbReference type="Pfam" id="PF02362">
    <property type="entry name" value="B3"/>
    <property type="match status" value="1"/>
</dbReference>
<keyword evidence="4" id="KW-0804">Transcription</keyword>
<evidence type="ECO:0000256" key="2">
    <source>
        <dbReference type="ARBA" id="ARBA00023015"/>
    </source>
</evidence>
<dbReference type="PROSITE" id="PS50863">
    <property type="entry name" value="B3"/>
    <property type="match status" value="1"/>
</dbReference>
<evidence type="ECO:0000256" key="4">
    <source>
        <dbReference type="ARBA" id="ARBA00023163"/>
    </source>
</evidence>
<evidence type="ECO:0000259" key="7">
    <source>
        <dbReference type="PROSITE" id="PS50863"/>
    </source>
</evidence>
<feature type="compositionally biased region" description="Basic and acidic residues" evidence="6">
    <location>
        <begin position="8"/>
        <end position="25"/>
    </location>
</feature>
<dbReference type="GO" id="GO:0003700">
    <property type="term" value="F:DNA-binding transcription factor activity"/>
    <property type="evidence" value="ECO:0007669"/>
    <property type="project" value="InterPro"/>
</dbReference>
<feature type="domain" description="TF-B3" evidence="7">
    <location>
        <begin position="57"/>
        <end position="158"/>
    </location>
</feature>
<dbReference type="GO" id="GO:0003677">
    <property type="term" value="F:DNA binding"/>
    <property type="evidence" value="ECO:0007669"/>
    <property type="project" value="UniProtKB-KW"/>
</dbReference>
<keyword evidence="5" id="KW-0539">Nucleus</keyword>
<dbReference type="InterPro" id="IPR015300">
    <property type="entry name" value="DNA-bd_pseudobarrel_sf"/>
</dbReference>
<accession>A0A6V7NQ60</accession>
<organism evidence="8">
    <name type="scientific">Ananas comosus var. bracteatus</name>
    <name type="common">red pineapple</name>
    <dbReference type="NCBI Taxonomy" id="296719"/>
    <lineage>
        <taxon>Eukaryota</taxon>
        <taxon>Viridiplantae</taxon>
        <taxon>Streptophyta</taxon>
        <taxon>Embryophyta</taxon>
        <taxon>Tracheophyta</taxon>
        <taxon>Spermatophyta</taxon>
        <taxon>Magnoliopsida</taxon>
        <taxon>Liliopsida</taxon>
        <taxon>Poales</taxon>
        <taxon>Bromeliaceae</taxon>
        <taxon>Bromelioideae</taxon>
        <taxon>Ananas</taxon>
    </lineage>
</organism>
<dbReference type="CDD" id="cd10017">
    <property type="entry name" value="B3_DNA"/>
    <property type="match status" value="1"/>
</dbReference>
<sequence>MDDGCNYSKKEKGEEEQQQEQHQDPNDPTQEGHLLTFASSSSSSSSSSSNLILEHMFDKVVTPSDVGKLNRLVIPKQFAEKYFPLKPSAAAKGVQLTFEDRAAGKPWEFRYSYWSSSQSYVMTRGWSRFVREKRLRTGDTVSFSRARGRLFIDWRRLPRPTTIAAVLRSPTNPAVPIVVDLVHRVVDRPPEAKRFRLFGVDVECVGAGEPAIYDMTQRFYM</sequence>